<dbReference type="GO" id="GO:0032259">
    <property type="term" value="P:methylation"/>
    <property type="evidence" value="ECO:0007669"/>
    <property type="project" value="UniProtKB-KW"/>
</dbReference>
<dbReference type="CDD" id="cd02440">
    <property type="entry name" value="AdoMet_MTases"/>
    <property type="match status" value="1"/>
</dbReference>
<evidence type="ECO:0000259" key="3">
    <source>
        <dbReference type="Pfam" id="PF13649"/>
    </source>
</evidence>
<name>A0A366DNQ7_9NOCA</name>
<dbReference type="PANTHER" id="PTHR43861">
    <property type="entry name" value="TRANS-ACONITATE 2-METHYLTRANSFERASE-RELATED"/>
    <property type="match status" value="1"/>
</dbReference>
<feature type="domain" description="Methyltransferase" evidence="3">
    <location>
        <begin position="73"/>
        <end position="163"/>
    </location>
</feature>
<keyword evidence="2" id="KW-0808">Transferase</keyword>
<dbReference type="EMBL" id="QNRE01000004">
    <property type="protein sequence ID" value="RBO91555.1"/>
    <property type="molecule type" value="Genomic_DNA"/>
</dbReference>
<evidence type="ECO:0000313" key="5">
    <source>
        <dbReference type="Proteomes" id="UP000252586"/>
    </source>
</evidence>
<dbReference type="Gene3D" id="3.40.50.150">
    <property type="entry name" value="Vaccinia Virus protein VP39"/>
    <property type="match status" value="1"/>
</dbReference>
<accession>A0A366DNQ7</accession>
<dbReference type="InterPro" id="IPR041698">
    <property type="entry name" value="Methyltransf_25"/>
</dbReference>
<evidence type="ECO:0000256" key="2">
    <source>
        <dbReference type="ARBA" id="ARBA00022679"/>
    </source>
</evidence>
<dbReference type="Pfam" id="PF13649">
    <property type="entry name" value="Methyltransf_25"/>
    <property type="match status" value="1"/>
</dbReference>
<evidence type="ECO:0000256" key="1">
    <source>
        <dbReference type="ARBA" id="ARBA00022603"/>
    </source>
</evidence>
<keyword evidence="4" id="KW-0830">Ubiquinone</keyword>
<dbReference type="STRING" id="1210090.GCA_001613185_00681"/>
<dbReference type="AlphaFoldDB" id="A0A366DNQ7"/>
<dbReference type="GO" id="GO:0008168">
    <property type="term" value="F:methyltransferase activity"/>
    <property type="evidence" value="ECO:0007669"/>
    <property type="project" value="UniProtKB-KW"/>
</dbReference>
<dbReference type="PANTHER" id="PTHR43861:SF1">
    <property type="entry name" value="TRANS-ACONITATE 2-METHYLTRANSFERASE"/>
    <property type="match status" value="1"/>
</dbReference>
<sequence>MLGFPLTGGCPTSPTPDNAYAARMGNISADEVGAAYDEVAELYTDMARDIMAAKTFDRAMLDAFAELVPGGPVVELGCGPGRIAAYLAARGLDICGTDISARMIEVARREYPGLRFEVGSLAEPPAAPGTLAGIVAWYSLIHTAPPQVPDILDGFHRALRPGGYLLLAFQGADDGVVEFDHRVARAYRWSPDRLGELARDAGFTVKTRMVCAPDPDDRFDQGYLLAVKPPESAGSTPGTTPSG</sequence>
<keyword evidence="5" id="KW-1185">Reference proteome</keyword>
<dbReference type="SUPFAM" id="SSF53335">
    <property type="entry name" value="S-adenosyl-L-methionine-dependent methyltransferases"/>
    <property type="match status" value="1"/>
</dbReference>
<proteinExistence type="predicted"/>
<reference evidence="4 5" key="1">
    <citation type="submission" date="2018-06" db="EMBL/GenBank/DDBJ databases">
        <title>Genomic Encyclopedia of Type Strains, Phase IV (KMG-IV): sequencing the most valuable type-strain genomes for metagenomic binning, comparative biology and taxonomic classification.</title>
        <authorList>
            <person name="Goeker M."/>
        </authorList>
    </citation>
    <scope>NUCLEOTIDE SEQUENCE [LARGE SCALE GENOMIC DNA]</scope>
    <source>
        <strain evidence="4 5">DSM 44599</strain>
    </source>
</reference>
<dbReference type="InterPro" id="IPR029063">
    <property type="entry name" value="SAM-dependent_MTases_sf"/>
</dbReference>
<gene>
    <name evidence="4" type="ORF">DFR74_104258</name>
</gene>
<keyword evidence="1 4" id="KW-0489">Methyltransferase</keyword>
<organism evidence="4 5">
    <name type="scientific">Nocardia puris</name>
    <dbReference type="NCBI Taxonomy" id="208602"/>
    <lineage>
        <taxon>Bacteria</taxon>
        <taxon>Bacillati</taxon>
        <taxon>Actinomycetota</taxon>
        <taxon>Actinomycetes</taxon>
        <taxon>Mycobacteriales</taxon>
        <taxon>Nocardiaceae</taxon>
        <taxon>Nocardia</taxon>
    </lineage>
</organism>
<comment type="caution">
    <text evidence="4">The sequence shown here is derived from an EMBL/GenBank/DDBJ whole genome shotgun (WGS) entry which is preliminary data.</text>
</comment>
<protein>
    <submittedName>
        <fullName evidence="4">Ubiquinone/menaquinone biosynthesis C-methylase UbiE</fullName>
    </submittedName>
</protein>
<dbReference type="Proteomes" id="UP000252586">
    <property type="component" value="Unassembled WGS sequence"/>
</dbReference>
<evidence type="ECO:0000313" key="4">
    <source>
        <dbReference type="EMBL" id="RBO91555.1"/>
    </source>
</evidence>